<protein>
    <recommendedName>
        <fullName evidence="5">Fungal lipase-type domain-containing protein</fullName>
    </recommendedName>
</protein>
<dbReference type="EMBL" id="KZ302638">
    <property type="protein sequence ID" value="PFH44991.1"/>
    <property type="molecule type" value="Genomic_DNA"/>
</dbReference>
<comment type="catalytic activity">
    <reaction evidence="4">
        <text>a monoacylglycerol + H2O = glycerol + a fatty acid + H(+)</text>
        <dbReference type="Rhea" id="RHEA:15245"/>
        <dbReference type="ChEBI" id="CHEBI:15377"/>
        <dbReference type="ChEBI" id="CHEBI:15378"/>
        <dbReference type="ChEBI" id="CHEBI:17408"/>
        <dbReference type="ChEBI" id="CHEBI:17754"/>
        <dbReference type="ChEBI" id="CHEBI:28868"/>
    </reaction>
</comment>
<dbReference type="PANTHER" id="PTHR45856:SF25">
    <property type="entry name" value="FUNGAL LIPASE-LIKE DOMAIN-CONTAINING PROTEIN"/>
    <property type="match status" value="1"/>
</dbReference>
<evidence type="ECO:0000313" key="7">
    <source>
        <dbReference type="Proteomes" id="UP000242287"/>
    </source>
</evidence>
<dbReference type="InterPro" id="IPR051218">
    <property type="entry name" value="Sec_MonoDiacylglyc_Lipase"/>
</dbReference>
<dbReference type="Gene3D" id="3.40.50.1820">
    <property type="entry name" value="alpha/beta hydrolase"/>
    <property type="match status" value="1"/>
</dbReference>
<sequence length="279" mass="30495">MVKSASILPTLAAHQGPTSTLFSSQIAAYKPYTYFAALASCEPSQTLAWNCGVKCDSRHNFVPVASGGNGDSVQYWYVGYDTSLSRVIVAYQGTDHTKIESLLTNANILFGDLDPVLFPSLRSDIQTHSGFRDAHARSAKDVLAAVREAIRDSGFKTVAVVGNSLGGALALISSVHLRLWLSKSMVINTVTYGMPRVGNQEFVDYVNRYRGNTRITNKDDIVPTLPGRSLGYAHADLEVHIVDNNNWVQCDGQDNTKAECTIGYVENIFNGNFNDHRGK</sequence>
<organism evidence="6 7">
    <name type="scientific">Amanita thiersii Skay4041</name>
    <dbReference type="NCBI Taxonomy" id="703135"/>
    <lineage>
        <taxon>Eukaryota</taxon>
        <taxon>Fungi</taxon>
        <taxon>Dikarya</taxon>
        <taxon>Basidiomycota</taxon>
        <taxon>Agaricomycotina</taxon>
        <taxon>Agaricomycetes</taxon>
        <taxon>Agaricomycetidae</taxon>
        <taxon>Agaricales</taxon>
        <taxon>Pluteineae</taxon>
        <taxon>Amanitaceae</taxon>
        <taxon>Amanita</taxon>
    </lineage>
</organism>
<dbReference type="CDD" id="cd00519">
    <property type="entry name" value="Lipase_3"/>
    <property type="match status" value="1"/>
</dbReference>
<dbReference type="PANTHER" id="PTHR45856">
    <property type="entry name" value="ALPHA/BETA-HYDROLASES SUPERFAMILY PROTEIN"/>
    <property type="match status" value="1"/>
</dbReference>
<dbReference type="InterPro" id="IPR002921">
    <property type="entry name" value="Fungal_lipase-type"/>
</dbReference>
<dbReference type="GO" id="GO:0006629">
    <property type="term" value="P:lipid metabolic process"/>
    <property type="evidence" value="ECO:0007669"/>
    <property type="project" value="InterPro"/>
</dbReference>
<evidence type="ECO:0000259" key="5">
    <source>
        <dbReference type="Pfam" id="PF01764"/>
    </source>
</evidence>
<comment type="catalytic activity">
    <reaction evidence="3">
        <text>a diacylglycerol + H2O = a monoacylglycerol + a fatty acid + H(+)</text>
        <dbReference type="Rhea" id="RHEA:32731"/>
        <dbReference type="ChEBI" id="CHEBI:15377"/>
        <dbReference type="ChEBI" id="CHEBI:15378"/>
        <dbReference type="ChEBI" id="CHEBI:17408"/>
        <dbReference type="ChEBI" id="CHEBI:18035"/>
        <dbReference type="ChEBI" id="CHEBI:28868"/>
    </reaction>
</comment>
<dbReference type="Proteomes" id="UP000242287">
    <property type="component" value="Unassembled WGS sequence"/>
</dbReference>
<comment type="similarity">
    <text evidence="2">Belongs to the AB hydrolase superfamily. Lipase family. Class 3 subfamily.</text>
</comment>
<evidence type="ECO:0000313" key="6">
    <source>
        <dbReference type="EMBL" id="PFH44991.1"/>
    </source>
</evidence>
<dbReference type="Pfam" id="PF01764">
    <property type="entry name" value="Lipase_3"/>
    <property type="match status" value="1"/>
</dbReference>
<evidence type="ECO:0000256" key="3">
    <source>
        <dbReference type="ARBA" id="ARBA00047591"/>
    </source>
</evidence>
<accession>A0A2A9N9U1</accession>
<name>A0A2A9N9U1_9AGAR</name>
<evidence type="ECO:0000256" key="2">
    <source>
        <dbReference type="ARBA" id="ARBA00043996"/>
    </source>
</evidence>
<feature type="domain" description="Fungal lipase-type" evidence="5">
    <location>
        <begin position="89"/>
        <end position="228"/>
    </location>
</feature>
<evidence type="ECO:0000256" key="4">
    <source>
        <dbReference type="ARBA" id="ARBA00048461"/>
    </source>
</evidence>
<evidence type="ECO:0000256" key="1">
    <source>
        <dbReference type="ARBA" id="ARBA00023157"/>
    </source>
</evidence>
<reference evidence="6 7" key="1">
    <citation type="submission" date="2014-02" db="EMBL/GenBank/DDBJ databases">
        <title>Transposable element dynamics among asymbiotic and ectomycorrhizal Amanita fungi.</title>
        <authorList>
            <consortium name="DOE Joint Genome Institute"/>
            <person name="Hess J."/>
            <person name="Skrede I."/>
            <person name="Wolfe B."/>
            <person name="LaButti K."/>
            <person name="Ohm R.A."/>
            <person name="Grigoriev I.V."/>
            <person name="Pringle A."/>
        </authorList>
    </citation>
    <scope>NUCLEOTIDE SEQUENCE [LARGE SCALE GENOMIC DNA]</scope>
    <source>
        <strain evidence="6 7">SKay4041</strain>
    </source>
</reference>
<keyword evidence="7" id="KW-1185">Reference proteome</keyword>
<dbReference type="OrthoDB" id="426718at2759"/>
<dbReference type="SUPFAM" id="SSF53474">
    <property type="entry name" value="alpha/beta-Hydrolases"/>
    <property type="match status" value="1"/>
</dbReference>
<dbReference type="AlphaFoldDB" id="A0A2A9N9U1"/>
<keyword evidence="1" id="KW-1015">Disulfide bond</keyword>
<dbReference type="InterPro" id="IPR029058">
    <property type="entry name" value="AB_hydrolase_fold"/>
</dbReference>
<proteinExistence type="inferred from homology"/>
<gene>
    <name evidence="6" type="ORF">AMATHDRAFT_78106</name>
</gene>